<feature type="region of interest" description="Disordered" evidence="1">
    <location>
        <begin position="479"/>
        <end position="529"/>
    </location>
</feature>
<proteinExistence type="predicted"/>
<protein>
    <submittedName>
        <fullName evidence="2">Uncharacterized protein</fullName>
    </submittedName>
</protein>
<evidence type="ECO:0000313" key="2">
    <source>
        <dbReference type="EMBL" id="KAJ9152135.1"/>
    </source>
</evidence>
<feature type="compositionally biased region" description="Low complexity" evidence="1">
    <location>
        <begin position="610"/>
        <end position="622"/>
    </location>
</feature>
<feature type="region of interest" description="Disordered" evidence="1">
    <location>
        <begin position="35"/>
        <end position="78"/>
    </location>
</feature>
<evidence type="ECO:0000256" key="1">
    <source>
        <dbReference type="SAM" id="MobiDB-lite"/>
    </source>
</evidence>
<feature type="compositionally biased region" description="Polar residues" evidence="1">
    <location>
        <begin position="66"/>
        <end position="78"/>
    </location>
</feature>
<feature type="compositionally biased region" description="Low complexity" evidence="1">
    <location>
        <begin position="488"/>
        <end position="497"/>
    </location>
</feature>
<reference evidence="2" key="1">
    <citation type="submission" date="2022-07" db="EMBL/GenBank/DDBJ databases">
        <title>Fungi with potential for degradation of polypropylene.</title>
        <authorList>
            <person name="Gostincar C."/>
        </authorList>
    </citation>
    <scope>NUCLEOTIDE SEQUENCE</scope>
    <source>
        <strain evidence="2">EXF-13308</strain>
    </source>
</reference>
<gene>
    <name evidence="2" type="ORF">NKR23_g2630</name>
</gene>
<feature type="compositionally biased region" description="Polar residues" evidence="1">
    <location>
        <begin position="577"/>
        <end position="587"/>
    </location>
</feature>
<feature type="region of interest" description="Disordered" evidence="1">
    <location>
        <begin position="269"/>
        <end position="288"/>
    </location>
</feature>
<evidence type="ECO:0000313" key="3">
    <source>
        <dbReference type="Proteomes" id="UP001174694"/>
    </source>
</evidence>
<organism evidence="2 3">
    <name type="scientific">Pleurostoma richardsiae</name>
    <dbReference type="NCBI Taxonomy" id="41990"/>
    <lineage>
        <taxon>Eukaryota</taxon>
        <taxon>Fungi</taxon>
        <taxon>Dikarya</taxon>
        <taxon>Ascomycota</taxon>
        <taxon>Pezizomycotina</taxon>
        <taxon>Sordariomycetes</taxon>
        <taxon>Sordariomycetidae</taxon>
        <taxon>Calosphaeriales</taxon>
        <taxon>Pleurostomataceae</taxon>
        <taxon>Pleurostoma</taxon>
    </lineage>
</organism>
<sequence>MPHEAQDPPIGRIKGRSLTDWNMWKFRLGVSANAAAARADKSLSSPASGPSGSTSTASVDKEAPNLHSSSALTQHRSGSTVERILDQYVLSPAAATPEPCPDDAIGQAVTVYDNPYQPRSSAHVQIAPARLSGSRDYFNQSVDAVTDSPHRFRNIVRLRPGFVCTENDDTPTKAVNNRARDNLTSPVPEGLRLRSDKRSGKSVLQSAHPPSGAPSVSLPQVPEGHHRSRFPPSSRFARGVGSPIQSTSTVSNSQQLLNTNIDEHDDAVLYDSDADHRTPTRTPLRPRPLRMHFSRHGTRRASGVADAATSVTDSNESLFEYDRFRGLLHESQEREVSMALRRVSGVSLHSRATICSPDGTPVRNIARSPIIATPLVTPTGGSGMPQGTQPCSSQQQDGFYNPSSIPSAWAQDEYQNTVKVPVYQTAKQKAEAEARHEFRAEIDLLGVHKDDDKDDWETVATSAGPPTGAGLSFTGHTVNSRGLKETGSSIADVSDSASSHHPELGRFASTERILQHPAPKSDASAFSKRTLKDTTKPIFLPKPRIHRVNGRAIETSRPPPPPPKDKSPGGLLRRISNPFSKGNQVPSKESRAHVDYKFYDSSYLDEDSPVSKGKSKAVAAAA</sequence>
<keyword evidence="3" id="KW-1185">Reference proteome</keyword>
<name>A0AA38S9X8_9PEZI</name>
<accession>A0AA38S9X8</accession>
<dbReference type="AlphaFoldDB" id="A0AA38S9X8"/>
<feature type="region of interest" description="Disordered" evidence="1">
    <location>
        <begin position="603"/>
        <end position="622"/>
    </location>
</feature>
<comment type="caution">
    <text evidence="2">The sequence shown here is derived from an EMBL/GenBank/DDBJ whole genome shotgun (WGS) entry which is preliminary data.</text>
</comment>
<feature type="region of interest" description="Disordered" evidence="1">
    <location>
        <begin position="166"/>
        <end position="252"/>
    </location>
</feature>
<dbReference type="Proteomes" id="UP001174694">
    <property type="component" value="Unassembled WGS sequence"/>
</dbReference>
<feature type="compositionally biased region" description="Polar residues" evidence="1">
    <location>
        <begin position="243"/>
        <end position="252"/>
    </location>
</feature>
<feature type="compositionally biased region" description="Low complexity" evidence="1">
    <location>
        <begin position="44"/>
        <end position="58"/>
    </location>
</feature>
<feature type="region of interest" description="Disordered" evidence="1">
    <location>
        <begin position="547"/>
        <end position="592"/>
    </location>
</feature>
<dbReference type="EMBL" id="JANBVO010000005">
    <property type="protein sequence ID" value="KAJ9152135.1"/>
    <property type="molecule type" value="Genomic_DNA"/>
</dbReference>